<accession>A0A673C7L0</accession>
<evidence type="ECO:0000313" key="7">
    <source>
        <dbReference type="Ensembl" id="ENSSORP00005048193.1"/>
    </source>
</evidence>
<reference evidence="7" key="2">
    <citation type="submission" date="2025-08" db="UniProtKB">
        <authorList>
            <consortium name="Ensembl"/>
        </authorList>
    </citation>
    <scope>IDENTIFICATION</scope>
</reference>
<dbReference type="FunFam" id="2.60.40.10:FF:000145">
    <property type="entry name" value="Myosin light chain kinase, smooth muscle"/>
    <property type="match status" value="1"/>
</dbReference>
<sequence>MNSPSEIHYSSYFVIEQVAPCDARVKEGQDVVISAKVRGQPTPMVYWLKDGVTIKTAGRFHVRQTDDGSSEMSISSAQRSDAGLYVCKITNEYGLEQTECRLEVIGK</sequence>
<keyword evidence="3" id="KW-0547">Nucleotide-binding</keyword>
<evidence type="ECO:0000256" key="4">
    <source>
        <dbReference type="ARBA" id="ARBA00022840"/>
    </source>
</evidence>
<protein>
    <recommendedName>
        <fullName evidence="6">Ig-like domain-containing protein</fullName>
    </recommendedName>
</protein>
<evidence type="ECO:0000313" key="8">
    <source>
        <dbReference type="Proteomes" id="UP000472271"/>
    </source>
</evidence>
<dbReference type="InterPro" id="IPR003599">
    <property type="entry name" value="Ig_sub"/>
</dbReference>
<evidence type="ECO:0000259" key="6">
    <source>
        <dbReference type="PROSITE" id="PS50835"/>
    </source>
</evidence>
<proteinExistence type="inferred from homology"/>
<evidence type="ECO:0000256" key="2">
    <source>
        <dbReference type="ARBA" id="ARBA00022737"/>
    </source>
</evidence>
<dbReference type="AlphaFoldDB" id="A0A673C7L0"/>
<evidence type="ECO:0000256" key="5">
    <source>
        <dbReference type="ARBA" id="ARBA00023319"/>
    </source>
</evidence>
<dbReference type="InterPro" id="IPR003598">
    <property type="entry name" value="Ig_sub2"/>
</dbReference>
<dbReference type="SUPFAM" id="SSF48726">
    <property type="entry name" value="Immunoglobulin"/>
    <property type="match status" value="1"/>
</dbReference>
<name>A0A673C7L0_9TELE</name>
<dbReference type="PANTHER" id="PTHR47633">
    <property type="entry name" value="IMMUNOGLOBULIN"/>
    <property type="match status" value="1"/>
</dbReference>
<reference evidence="7" key="1">
    <citation type="submission" date="2019-06" db="EMBL/GenBank/DDBJ databases">
        <authorList>
            <consortium name="Wellcome Sanger Institute Data Sharing"/>
        </authorList>
    </citation>
    <scope>NUCLEOTIDE SEQUENCE [LARGE SCALE GENOMIC DNA]</scope>
</reference>
<keyword evidence="2" id="KW-0677">Repeat</keyword>
<dbReference type="SMART" id="SM00409">
    <property type="entry name" value="IG"/>
    <property type="match status" value="1"/>
</dbReference>
<dbReference type="Ensembl" id="ENSSORT00005049383.1">
    <property type="protein sequence ID" value="ENSSORP00005048193.1"/>
    <property type="gene ID" value="ENSSORG00005022002.1"/>
</dbReference>
<evidence type="ECO:0000256" key="3">
    <source>
        <dbReference type="ARBA" id="ARBA00022741"/>
    </source>
</evidence>
<keyword evidence="5" id="KW-0393">Immunoglobulin domain</keyword>
<dbReference type="InterPro" id="IPR036179">
    <property type="entry name" value="Ig-like_dom_sf"/>
</dbReference>
<keyword evidence="4" id="KW-0067">ATP-binding</keyword>
<dbReference type="Pfam" id="PF07679">
    <property type="entry name" value="I-set"/>
    <property type="match status" value="1"/>
</dbReference>
<feature type="domain" description="Ig-like" evidence="6">
    <location>
        <begin position="4"/>
        <end position="103"/>
    </location>
</feature>
<evidence type="ECO:0000256" key="1">
    <source>
        <dbReference type="ARBA" id="ARBA00006692"/>
    </source>
</evidence>
<dbReference type="Gene3D" id="2.60.40.10">
    <property type="entry name" value="Immunoglobulins"/>
    <property type="match status" value="1"/>
</dbReference>
<comment type="similarity">
    <text evidence="1">Belongs to the protein kinase superfamily. CAMK Ser/Thr protein kinase family.</text>
</comment>
<dbReference type="Proteomes" id="UP000472271">
    <property type="component" value="Chromosome 2"/>
</dbReference>
<dbReference type="InParanoid" id="A0A673C7L0"/>
<dbReference type="GO" id="GO:0005524">
    <property type="term" value="F:ATP binding"/>
    <property type="evidence" value="ECO:0007669"/>
    <property type="project" value="UniProtKB-KW"/>
</dbReference>
<dbReference type="SMART" id="SM00408">
    <property type="entry name" value="IGc2"/>
    <property type="match status" value="1"/>
</dbReference>
<organism evidence="7 8">
    <name type="scientific">Sphaeramia orbicularis</name>
    <name type="common">orbiculate cardinalfish</name>
    <dbReference type="NCBI Taxonomy" id="375764"/>
    <lineage>
        <taxon>Eukaryota</taxon>
        <taxon>Metazoa</taxon>
        <taxon>Chordata</taxon>
        <taxon>Craniata</taxon>
        <taxon>Vertebrata</taxon>
        <taxon>Euteleostomi</taxon>
        <taxon>Actinopterygii</taxon>
        <taxon>Neopterygii</taxon>
        <taxon>Teleostei</taxon>
        <taxon>Neoteleostei</taxon>
        <taxon>Acanthomorphata</taxon>
        <taxon>Gobiaria</taxon>
        <taxon>Kurtiformes</taxon>
        <taxon>Apogonoidei</taxon>
        <taxon>Apogonidae</taxon>
        <taxon>Apogoninae</taxon>
        <taxon>Sphaeramia</taxon>
    </lineage>
</organism>
<dbReference type="PROSITE" id="PS50835">
    <property type="entry name" value="IG_LIKE"/>
    <property type="match status" value="1"/>
</dbReference>
<dbReference type="InterPro" id="IPR013098">
    <property type="entry name" value="Ig_I-set"/>
</dbReference>
<dbReference type="InterPro" id="IPR013783">
    <property type="entry name" value="Ig-like_fold"/>
</dbReference>
<keyword evidence="8" id="KW-1185">Reference proteome</keyword>
<dbReference type="InterPro" id="IPR007110">
    <property type="entry name" value="Ig-like_dom"/>
</dbReference>
<reference evidence="7" key="3">
    <citation type="submission" date="2025-09" db="UniProtKB">
        <authorList>
            <consortium name="Ensembl"/>
        </authorList>
    </citation>
    <scope>IDENTIFICATION</scope>
</reference>